<dbReference type="Pfam" id="PF11655">
    <property type="entry name" value="DUF2589"/>
    <property type="match status" value="1"/>
</dbReference>
<evidence type="ECO:0000256" key="1">
    <source>
        <dbReference type="SAM" id="MobiDB-lite"/>
    </source>
</evidence>
<name>A0A2P9HIK3_9HYPH</name>
<dbReference type="Proteomes" id="UP000574931">
    <property type="component" value="Unassembled WGS sequence"/>
</dbReference>
<dbReference type="EMBL" id="OOFM01000004">
    <property type="protein sequence ID" value="SPL63929.1"/>
    <property type="molecule type" value="Genomic_DNA"/>
</dbReference>
<feature type="region of interest" description="Disordered" evidence="1">
    <location>
        <begin position="195"/>
        <end position="214"/>
    </location>
</feature>
<keyword evidence="5" id="KW-1185">Reference proteome</keyword>
<reference evidence="2 5" key="3">
    <citation type="submission" date="2020-05" db="EMBL/GenBank/DDBJ databases">
        <title>Draft Genome Sequence of Ochrobactrum soli Isolated from Stable Fly Gut.</title>
        <authorList>
            <person name="Pileggi M.T."/>
            <person name="Vazhakkala L.J."/>
            <person name="Wong C.N."/>
        </authorList>
    </citation>
    <scope>NUCLEOTIDE SEQUENCE [LARGE SCALE GENOMIC DNA]</scope>
    <source>
        <strain evidence="2 5">MTP-C0764</strain>
    </source>
</reference>
<evidence type="ECO:0000313" key="5">
    <source>
        <dbReference type="Proteomes" id="UP000574931"/>
    </source>
</evidence>
<gene>
    <name evidence="2" type="ORF">HKX02_17280</name>
    <name evidence="3" type="ORF">OHAE_3861</name>
</gene>
<dbReference type="AlphaFoldDB" id="A0A2P9HIK3"/>
<dbReference type="Proteomes" id="UP000246073">
    <property type="component" value="Unassembled WGS sequence"/>
</dbReference>
<evidence type="ECO:0000313" key="2">
    <source>
        <dbReference type="EMBL" id="NNU61990.1"/>
    </source>
</evidence>
<reference evidence="3" key="2">
    <citation type="submission" date="2017-12" db="EMBL/GenBank/DDBJ databases">
        <authorList>
            <person name="Hurst M.R.H."/>
        </authorList>
    </citation>
    <scope>NUCLEOTIDE SEQUENCE [LARGE SCALE GENOMIC DNA]</scope>
    <source>
        <strain evidence="3">FI11154</strain>
    </source>
</reference>
<dbReference type="EMBL" id="JABFCY010000011">
    <property type="protein sequence ID" value="NNU61990.1"/>
    <property type="molecule type" value="Genomic_DNA"/>
</dbReference>
<reference evidence="4" key="1">
    <citation type="submission" date="2017-12" db="EMBL/GenBank/DDBJ databases">
        <authorList>
            <person name="Diaz M."/>
        </authorList>
    </citation>
    <scope>NUCLEOTIDE SEQUENCE [LARGE SCALE GENOMIC DNA]</scope>
    <source>
        <strain evidence="4">FI11154</strain>
    </source>
</reference>
<organism evidence="3 4">
    <name type="scientific">Ochrobactrum soli</name>
    <dbReference type="NCBI Taxonomy" id="2448455"/>
    <lineage>
        <taxon>Bacteria</taxon>
        <taxon>Pseudomonadati</taxon>
        <taxon>Pseudomonadota</taxon>
        <taxon>Alphaproteobacteria</taxon>
        <taxon>Hyphomicrobiales</taxon>
        <taxon>Brucellaceae</taxon>
        <taxon>Brucella/Ochrobactrum group</taxon>
        <taxon>Ochrobactrum</taxon>
    </lineage>
</organism>
<accession>A0A2P9HIK3</accession>
<sequence length="214" mass="23336">MDTNFIGSVIHALPVEDMIGGPLQAMIKAQLQASHSYAEFLLKVCIKDGVAIAVQFDYDETVINEQDGTPSTLKKTMRIPLLATIAHPNICIEEGTIDFELEVTQAEKSQSTTKADATAEGSIGWGPFSVKLAGRVSHKSEQTRSTDTRAKYSIHTQVKRQPAPEALLRVIDFLTDAATKPVMHKDVKAVDFPKTDPKNLMLTPSENNNGGDTN</sequence>
<dbReference type="InterPro" id="IPR024510">
    <property type="entry name" value="DUF2589"/>
</dbReference>
<feature type="compositionally biased region" description="Polar residues" evidence="1">
    <location>
        <begin position="202"/>
        <end position="214"/>
    </location>
</feature>
<protein>
    <submittedName>
        <fullName evidence="2">DUF2589 domain-containing protein</fullName>
    </submittedName>
</protein>
<proteinExistence type="predicted"/>
<evidence type="ECO:0000313" key="3">
    <source>
        <dbReference type="EMBL" id="SPL63929.1"/>
    </source>
</evidence>
<dbReference type="RefSeq" id="WP_109367772.1">
    <property type="nucleotide sequence ID" value="NZ_JABFCY010000011.1"/>
</dbReference>
<evidence type="ECO:0000313" key="4">
    <source>
        <dbReference type="Proteomes" id="UP000246073"/>
    </source>
</evidence>